<dbReference type="OrthoDB" id="9789418at2"/>
<dbReference type="PANTHER" id="PTHR38780">
    <property type="entry name" value="PROTEIN TUSC"/>
    <property type="match status" value="1"/>
</dbReference>
<name>A0A1I0EYU0_THASX</name>
<dbReference type="PANTHER" id="PTHR38780:SF1">
    <property type="entry name" value="PROTEIN TUSC"/>
    <property type="match status" value="1"/>
</dbReference>
<proteinExistence type="inferred from homology"/>
<evidence type="ECO:0000313" key="2">
    <source>
        <dbReference type="EMBL" id="SET50831.1"/>
    </source>
</evidence>
<accession>A0A1I0EYU0</accession>
<dbReference type="EMBL" id="FOHK01000008">
    <property type="protein sequence ID" value="SET50831.1"/>
    <property type="molecule type" value="Genomic_DNA"/>
</dbReference>
<gene>
    <name evidence="2" type="ORF">SAMN05660429_01999</name>
</gene>
<dbReference type="SUPFAM" id="SSF75169">
    <property type="entry name" value="DsrEFH-like"/>
    <property type="match status" value="1"/>
</dbReference>
<dbReference type="STRING" id="349064.SAMN05660429_01999"/>
<dbReference type="InterPro" id="IPR017462">
    <property type="entry name" value="Sulphur_relay_TusC/DsrF"/>
</dbReference>
<evidence type="ECO:0000256" key="1">
    <source>
        <dbReference type="ARBA" id="ARBA00005996"/>
    </source>
</evidence>
<dbReference type="Proteomes" id="UP000199308">
    <property type="component" value="Unassembled WGS sequence"/>
</dbReference>
<dbReference type="InterPro" id="IPR027396">
    <property type="entry name" value="DsrEFH-like"/>
</dbReference>
<protein>
    <submittedName>
        <fullName evidence="2">tRNA 2-thiouridine synthesizing protein C</fullName>
    </submittedName>
</protein>
<dbReference type="InterPro" id="IPR003787">
    <property type="entry name" value="Sulphur_relay_DsrE/F-like"/>
</dbReference>
<dbReference type="NCBIfam" id="TIGR03010">
    <property type="entry name" value="sulf_tusC_dsrF"/>
    <property type="match status" value="1"/>
</dbReference>
<dbReference type="AlphaFoldDB" id="A0A1I0EYU0"/>
<organism evidence="2 3">
    <name type="scientific">Thalassotalea agarivorans</name>
    <name type="common">Thalassomonas agarivorans</name>
    <dbReference type="NCBI Taxonomy" id="349064"/>
    <lineage>
        <taxon>Bacteria</taxon>
        <taxon>Pseudomonadati</taxon>
        <taxon>Pseudomonadota</taxon>
        <taxon>Gammaproteobacteria</taxon>
        <taxon>Alteromonadales</taxon>
        <taxon>Colwelliaceae</taxon>
        <taxon>Thalassotalea</taxon>
    </lineage>
</organism>
<keyword evidence="3" id="KW-1185">Reference proteome</keyword>
<dbReference type="Pfam" id="PF02635">
    <property type="entry name" value="DsrE"/>
    <property type="match status" value="1"/>
</dbReference>
<dbReference type="Gene3D" id="3.40.1260.10">
    <property type="entry name" value="DsrEFH-like"/>
    <property type="match status" value="1"/>
</dbReference>
<sequence>MHKVKQVAILNAVAPLALHDSKDALDLALIFGTYEQQTAMFFQGDGVYQVMANQQPETLGIKNHLKTYAALPFYDVETFYVCEESLNKRQLEPNFTVPGAKVLNKTDFAQALTQYDLLFRF</sequence>
<comment type="similarity">
    <text evidence="1">Belongs to the DsrF/TusC family.</text>
</comment>
<dbReference type="RefSeq" id="WP_093329715.1">
    <property type="nucleotide sequence ID" value="NZ_AP027363.1"/>
</dbReference>
<evidence type="ECO:0000313" key="3">
    <source>
        <dbReference type="Proteomes" id="UP000199308"/>
    </source>
</evidence>
<dbReference type="NCBIfam" id="NF001238">
    <property type="entry name" value="PRK00211.1"/>
    <property type="match status" value="1"/>
</dbReference>
<reference evidence="2 3" key="1">
    <citation type="submission" date="2016-10" db="EMBL/GenBank/DDBJ databases">
        <authorList>
            <person name="de Groot N.N."/>
        </authorList>
    </citation>
    <scope>NUCLEOTIDE SEQUENCE [LARGE SCALE GENOMIC DNA]</scope>
    <source>
        <strain evidence="2 3">DSM 19706</strain>
    </source>
</reference>